<dbReference type="InterPro" id="IPR045058">
    <property type="entry name" value="GIMA/IAN/Toc"/>
</dbReference>
<dbReference type="FunFam" id="3.40.50.300:FF:000840">
    <property type="entry name" value="Immune-associated nucleotide-binding protein 9"/>
    <property type="match status" value="1"/>
</dbReference>
<keyword evidence="3" id="KW-0342">GTP-binding</keyword>
<reference evidence="5 6" key="1">
    <citation type="submission" date="2024-04" db="EMBL/GenBank/DDBJ databases">
        <authorList>
            <consortium name="Genoscope - CEA"/>
            <person name="William W."/>
        </authorList>
    </citation>
    <scope>NUCLEOTIDE SEQUENCE [LARGE SCALE GENOMIC DNA]</scope>
</reference>
<dbReference type="EMBL" id="CAXITT010000483">
    <property type="protein sequence ID" value="CAL1542379.1"/>
    <property type="molecule type" value="Genomic_DNA"/>
</dbReference>
<comment type="caution">
    <text evidence="5">The sequence shown here is derived from an EMBL/GenBank/DDBJ whole genome shotgun (WGS) entry which is preliminary data.</text>
</comment>
<evidence type="ECO:0000259" key="4">
    <source>
        <dbReference type="PROSITE" id="PS51720"/>
    </source>
</evidence>
<dbReference type="GO" id="GO:0005525">
    <property type="term" value="F:GTP binding"/>
    <property type="evidence" value="ECO:0007669"/>
    <property type="project" value="UniProtKB-KW"/>
</dbReference>
<dbReference type="AlphaFoldDB" id="A0AAV2I6Q3"/>
<evidence type="ECO:0000313" key="5">
    <source>
        <dbReference type="EMBL" id="CAL1542379.1"/>
    </source>
</evidence>
<evidence type="ECO:0000256" key="1">
    <source>
        <dbReference type="ARBA" id="ARBA00008535"/>
    </source>
</evidence>
<evidence type="ECO:0000313" key="6">
    <source>
        <dbReference type="Proteomes" id="UP001497497"/>
    </source>
</evidence>
<dbReference type="InterPro" id="IPR027417">
    <property type="entry name" value="P-loop_NTPase"/>
</dbReference>
<gene>
    <name evidence="5" type="ORF">GSLYS_00015973001</name>
</gene>
<name>A0AAV2I6Q3_LYMST</name>
<dbReference type="PROSITE" id="PS51720">
    <property type="entry name" value="G_AIG1"/>
    <property type="match status" value="1"/>
</dbReference>
<dbReference type="Pfam" id="PF04548">
    <property type="entry name" value="AIG1"/>
    <property type="match status" value="1"/>
</dbReference>
<evidence type="ECO:0000256" key="3">
    <source>
        <dbReference type="ARBA" id="ARBA00023134"/>
    </source>
</evidence>
<comment type="similarity">
    <text evidence="1">Belongs to the TRAFAC class TrmE-Era-EngA-EngB-Septin-like GTPase superfamily. AIG1/Toc34/Toc159-like paraseptin GTPase family. IAN subfamily.</text>
</comment>
<dbReference type="Gene3D" id="3.40.50.300">
    <property type="entry name" value="P-loop containing nucleotide triphosphate hydrolases"/>
    <property type="match status" value="1"/>
</dbReference>
<dbReference type="InterPro" id="IPR006703">
    <property type="entry name" value="G_AIG1"/>
</dbReference>
<proteinExistence type="inferred from homology"/>
<evidence type="ECO:0000256" key="2">
    <source>
        <dbReference type="ARBA" id="ARBA00022741"/>
    </source>
</evidence>
<dbReference type="PANTHER" id="PTHR10903:SF184">
    <property type="entry name" value="GTP-BINDING PROTEIN A"/>
    <property type="match status" value="1"/>
</dbReference>
<sequence length="303" mass="34555">MNQFKDDIDLLLIGKTGNGKSALGNSILGRRCFTTESSMVSVTKNIQRGVGKFNGRTIRVFDSPGLTDTDLQMDKATDMVTQAMKTAIRVNPIGFHAFLLVTRFGGRFTAEDQGVIIALKKIFGEKFVKNYCILVLTCGDFFSPEDGVSTFEEWCAKQTGVFQQLVDECCNRIILFDNRTKDEVLRMKQLAELIKMVDDLRWLELRYTDKNFEQASEARKKLSLENNKSFIQQEWMTEISLILQKLEMVKKKKPEESLYPLTELQKRIQIVYDKIVSQDEGTGVLCDLQKTVQTITKAIDDDI</sequence>
<protein>
    <recommendedName>
        <fullName evidence="4">AIG1-type G domain-containing protein</fullName>
    </recommendedName>
</protein>
<accession>A0AAV2I6Q3</accession>
<organism evidence="5 6">
    <name type="scientific">Lymnaea stagnalis</name>
    <name type="common">Great pond snail</name>
    <name type="synonym">Helix stagnalis</name>
    <dbReference type="NCBI Taxonomy" id="6523"/>
    <lineage>
        <taxon>Eukaryota</taxon>
        <taxon>Metazoa</taxon>
        <taxon>Spiralia</taxon>
        <taxon>Lophotrochozoa</taxon>
        <taxon>Mollusca</taxon>
        <taxon>Gastropoda</taxon>
        <taxon>Heterobranchia</taxon>
        <taxon>Euthyneura</taxon>
        <taxon>Panpulmonata</taxon>
        <taxon>Hygrophila</taxon>
        <taxon>Lymnaeoidea</taxon>
        <taxon>Lymnaeidae</taxon>
        <taxon>Lymnaea</taxon>
    </lineage>
</organism>
<feature type="non-terminal residue" evidence="5">
    <location>
        <position position="303"/>
    </location>
</feature>
<dbReference type="PANTHER" id="PTHR10903">
    <property type="entry name" value="GTPASE, IMAP FAMILY MEMBER-RELATED"/>
    <property type="match status" value="1"/>
</dbReference>
<dbReference type="SUPFAM" id="SSF52540">
    <property type="entry name" value="P-loop containing nucleoside triphosphate hydrolases"/>
    <property type="match status" value="1"/>
</dbReference>
<keyword evidence="2" id="KW-0547">Nucleotide-binding</keyword>
<feature type="domain" description="AIG1-type G" evidence="4">
    <location>
        <begin position="5"/>
        <end position="216"/>
    </location>
</feature>
<keyword evidence="6" id="KW-1185">Reference proteome</keyword>
<dbReference type="Proteomes" id="UP001497497">
    <property type="component" value="Unassembled WGS sequence"/>
</dbReference>